<organism evidence="15 17">
    <name type="scientific">Aerococcus sanguinicola</name>
    <dbReference type="NCBI Taxonomy" id="119206"/>
    <lineage>
        <taxon>Bacteria</taxon>
        <taxon>Bacillati</taxon>
        <taxon>Bacillota</taxon>
        <taxon>Bacilli</taxon>
        <taxon>Lactobacillales</taxon>
        <taxon>Aerococcaceae</taxon>
        <taxon>Aerococcus</taxon>
    </lineage>
</organism>
<dbReference type="SUPFAM" id="SSF51735">
    <property type="entry name" value="NAD(P)-binding Rossmann-fold domains"/>
    <property type="match status" value="1"/>
</dbReference>
<evidence type="ECO:0000256" key="11">
    <source>
        <dbReference type="ARBA" id="ARBA00052023"/>
    </source>
</evidence>
<feature type="binding site" evidence="13">
    <location>
        <begin position="65"/>
        <end position="68"/>
    </location>
    <ligand>
        <name>NADP(+)</name>
        <dbReference type="ChEBI" id="CHEBI:58349"/>
    </ligand>
</feature>
<evidence type="ECO:0000256" key="4">
    <source>
        <dbReference type="ARBA" id="ARBA00012080"/>
    </source>
</evidence>
<dbReference type="NCBIfam" id="TIGR01921">
    <property type="entry name" value="DAP-DH"/>
    <property type="match status" value="1"/>
</dbReference>
<evidence type="ECO:0000256" key="2">
    <source>
        <dbReference type="ARBA" id="ARBA00007442"/>
    </source>
</evidence>
<dbReference type="Proteomes" id="UP000234239">
    <property type="component" value="Unassembled WGS sequence"/>
</dbReference>
<keyword evidence="7 12" id="KW-0521">NADP</keyword>
<evidence type="ECO:0000256" key="3">
    <source>
        <dbReference type="ARBA" id="ARBA00011738"/>
    </source>
</evidence>
<dbReference type="GO" id="GO:0047850">
    <property type="term" value="F:diaminopimelate dehydrogenase activity"/>
    <property type="evidence" value="ECO:0007669"/>
    <property type="project" value="UniProtKB-UniRule"/>
</dbReference>
<dbReference type="EMBL" id="CP014160">
    <property type="protein sequence ID" value="AMB94645.1"/>
    <property type="molecule type" value="Genomic_DNA"/>
</dbReference>
<feature type="binding site" evidence="13">
    <location>
        <position position="144"/>
    </location>
    <ligand>
        <name>substrate</name>
    </ligand>
</feature>
<dbReference type="Proteomes" id="UP000069912">
    <property type="component" value="Chromosome"/>
</dbReference>
<comment type="function">
    <text evidence="12">Catalyzes the reversible NADPH-dependent reductive amination of L-2-amino-6-oxopimelate, the acyclic form of L-tetrahydrodipicolinate, to generate the meso compound, D,L-2,6-diaminopimelate.</text>
</comment>
<feature type="domain" description="Meso-diaminopimelate D-dehydrogenase C-terminal" evidence="14">
    <location>
        <begin position="118"/>
        <end position="272"/>
    </location>
</feature>
<feature type="binding site" evidence="13">
    <location>
        <begin position="33"/>
        <end position="35"/>
    </location>
    <ligand>
        <name>NADP(+)</name>
        <dbReference type="ChEBI" id="CHEBI:58349"/>
    </ligand>
</feature>
<dbReference type="GeneID" id="92903949"/>
<dbReference type="AlphaFoldDB" id="A0A109RF76"/>
<evidence type="ECO:0000256" key="13">
    <source>
        <dbReference type="PIRSR" id="PIRSR025648-1"/>
    </source>
</evidence>
<evidence type="ECO:0000256" key="9">
    <source>
        <dbReference type="ARBA" id="ARBA00023002"/>
    </source>
</evidence>
<dbReference type="CDD" id="cd02270">
    <property type="entry name" value="meso-DAPDH_N"/>
    <property type="match status" value="1"/>
</dbReference>
<name>A0A109RF76_9LACT</name>
<feature type="binding site" evidence="13">
    <location>
        <begin position="117"/>
        <end position="121"/>
    </location>
    <ligand>
        <name>NADP(+)</name>
        <dbReference type="ChEBI" id="CHEBI:58349"/>
    </ligand>
</feature>
<evidence type="ECO:0000256" key="12">
    <source>
        <dbReference type="PIRNR" id="PIRNR025648"/>
    </source>
</evidence>
<comment type="subunit">
    <text evidence="3 12">Homodimer.</text>
</comment>
<comment type="similarity">
    <text evidence="2 12">Belongs to the diaminopimelate dehydrogenase family.</text>
</comment>
<feature type="binding site" evidence="13">
    <location>
        <position position="169"/>
    </location>
    <ligand>
        <name>substrate</name>
    </ligand>
</feature>
<keyword evidence="6 12" id="KW-0028">Amino-acid biosynthesis</keyword>
<dbReference type="GO" id="GO:0000166">
    <property type="term" value="F:nucleotide binding"/>
    <property type="evidence" value="ECO:0007669"/>
    <property type="project" value="UniProtKB-KW"/>
</dbReference>
<keyword evidence="9 12" id="KW-0560">Oxidoreductase</keyword>
<keyword evidence="13" id="KW-0547">Nucleotide-binding</keyword>
<evidence type="ECO:0000256" key="10">
    <source>
        <dbReference type="ARBA" id="ARBA00023154"/>
    </source>
</evidence>
<dbReference type="GO" id="GO:0019877">
    <property type="term" value="P:diaminopimelate biosynthetic process"/>
    <property type="evidence" value="ECO:0007669"/>
    <property type="project" value="UniProtKB-UniRule"/>
</dbReference>
<dbReference type="EC" id="1.4.1.16" evidence="4 12"/>
<dbReference type="SUPFAM" id="SSF55347">
    <property type="entry name" value="Glyceraldehyde-3-phosphate dehydrogenase-like, C-terminal domain"/>
    <property type="match status" value="1"/>
</dbReference>
<dbReference type="GO" id="GO:0009089">
    <property type="term" value="P:lysine biosynthetic process via diaminopimelate"/>
    <property type="evidence" value="ECO:0007669"/>
    <property type="project" value="UniProtKB-UniRule"/>
</dbReference>
<feature type="binding site" evidence="13">
    <location>
        <position position="273"/>
    </location>
    <ligand>
        <name>substrate</name>
    </ligand>
</feature>
<dbReference type="UniPathway" id="UPA00034">
    <property type="reaction ID" value="UER00026"/>
</dbReference>
<evidence type="ECO:0000256" key="8">
    <source>
        <dbReference type="ARBA" id="ARBA00022915"/>
    </source>
</evidence>
<keyword evidence="10 12" id="KW-0457">Lysine biosynthesis</keyword>
<dbReference type="RefSeq" id="WP_067975807.1">
    <property type="nucleotide sequence ID" value="NZ_CAJHKM010000002.1"/>
</dbReference>
<dbReference type="EMBL" id="PKGY01000001">
    <property type="protein sequence ID" value="PKZ23357.1"/>
    <property type="molecule type" value="Genomic_DNA"/>
</dbReference>
<dbReference type="InterPro" id="IPR032094">
    <property type="entry name" value="Meso-DAP_DH_C"/>
</dbReference>
<keyword evidence="8 12" id="KW-0220">Diaminopimelate biosynthesis</keyword>
<dbReference type="Gene3D" id="3.30.360.10">
    <property type="entry name" value="Dihydrodipicolinate Reductase, domain 2"/>
    <property type="match status" value="1"/>
</dbReference>
<sequence length="323" mass="35209">MAKVGIVGYGNLGRGVEAVLKSASDLELVGIFSRRDPAQLDTESPAYALADIDQFVDEIDVLILCGGSRSDIPDQGPALAAKFNTVDAYDNHAEIPSYFDRIDQVAKENQTVAVISTGWDPGLFSLNRLLSEAILPEGNTYTFWGKGVSQGHSDAVRRVEGVKDAVQYTIPNQDLIETLHAGKSIDYKQGTAHSRLVYAVLEEGADGGRVKEEIVNMPDYFAPYDQVDVHFISQEELDRDHSGIPHGGTVIRQGQTSPEQKQVYDFTLKLDSNPEFTAAVNVAYARAAARLAKEGQYGAKTVFDIAPAYLSAKDGQTLRQELL</sequence>
<dbReference type="Gene3D" id="3.40.50.720">
    <property type="entry name" value="NAD(P)-binding Rossmann-like Domain"/>
    <property type="match status" value="1"/>
</dbReference>
<dbReference type="InterPro" id="IPR010190">
    <property type="entry name" value="Diaminopimelate_DH_Ddh"/>
</dbReference>
<dbReference type="PIRSF" id="PIRSF025648">
    <property type="entry name" value="DDH"/>
    <property type="match status" value="1"/>
</dbReference>
<accession>A0A109RF76</accession>
<evidence type="ECO:0000256" key="5">
    <source>
        <dbReference type="ARBA" id="ARBA00021654"/>
    </source>
</evidence>
<reference evidence="16 18" key="3">
    <citation type="submission" date="2017-12" db="EMBL/GenBank/DDBJ databases">
        <title>Phylogenetic diversity of female urinary microbiome.</title>
        <authorList>
            <person name="Thomas-White K."/>
            <person name="Wolfe A.J."/>
        </authorList>
    </citation>
    <scope>NUCLEOTIDE SEQUENCE [LARGE SCALE GENOMIC DNA]</scope>
    <source>
        <strain evidence="16 18">UMB0139</strain>
    </source>
</reference>
<keyword evidence="17" id="KW-1185">Reference proteome</keyword>
<proteinExistence type="inferred from homology"/>
<feature type="binding site" evidence="13">
    <location>
        <position position="246"/>
    </location>
    <ligand>
        <name>substrate</name>
    </ligand>
</feature>
<feature type="binding site" evidence="13">
    <location>
        <begin position="9"/>
        <end position="12"/>
    </location>
    <ligand>
        <name>NADP(+)</name>
        <dbReference type="ChEBI" id="CHEBI:58349"/>
    </ligand>
</feature>
<comment type="pathway">
    <text evidence="1 12">Amino-acid biosynthesis; L-lysine biosynthesis via DAP pathway; DL-2,6-diaminopimelate from (S)-tetrahydrodipicolinate: step 1/1.</text>
</comment>
<evidence type="ECO:0000259" key="14">
    <source>
        <dbReference type="Pfam" id="PF16654"/>
    </source>
</evidence>
<evidence type="ECO:0000256" key="7">
    <source>
        <dbReference type="ARBA" id="ARBA00022857"/>
    </source>
</evidence>
<evidence type="ECO:0000313" key="16">
    <source>
        <dbReference type="EMBL" id="PKZ23357.1"/>
    </source>
</evidence>
<evidence type="ECO:0000313" key="15">
    <source>
        <dbReference type="EMBL" id="AMB94645.1"/>
    </source>
</evidence>
<comment type="catalytic activity">
    <reaction evidence="11 12">
        <text>meso-2,6-diaminopimelate + NADP(+) + H2O = (S)-2-amino-6-oxoheptanedioate + NH4(+) + NADPH + H(+)</text>
        <dbReference type="Rhea" id="RHEA:13561"/>
        <dbReference type="ChEBI" id="CHEBI:15377"/>
        <dbReference type="ChEBI" id="CHEBI:15378"/>
        <dbReference type="ChEBI" id="CHEBI:28938"/>
        <dbReference type="ChEBI" id="CHEBI:57783"/>
        <dbReference type="ChEBI" id="CHEBI:57791"/>
        <dbReference type="ChEBI" id="CHEBI:58349"/>
        <dbReference type="ChEBI" id="CHEBI:58556"/>
        <dbReference type="EC" id="1.4.1.16"/>
    </reaction>
</comment>
<evidence type="ECO:0000313" key="17">
    <source>
        <dbReference type="Proteomes" id="UP000069912"/>
    </source>
</evidence>
<protein>
    <recommendedName>
        <fullName evidence="5 12">Meso-diaminopimelate D-dehydrogenase</fullName>
        <shortName evidence="12">DAPDH</shortName>
        <shortName evidence="12">Meso-DAP dehydrogenase</shortName>
        <ecNumber evidence="4 12">1.4.1.16</ecNumber>
    </recommendedName>
</protein>
<evidence type="ECO:0000256" key="6">
    <source>
        <dbReference type="ARBA" id="ARBA00022605"/>
    </source>
</evidence>
<evidence type="ECO:0000313" key="18">
    <source>
        <dbReference type="Proteomes" id="UP000234239"/>
    </source>
</evidence>
<reference evidence="15 17" key="1">
    <citation type="journal article" date="2016" name="Genome Announc.">
        <title>Complete Genome Sequences of Aerococcus christensenii CCUG 28831T, Aerococcus sanguinicola CCUG 43001T, Aerococcus urinae CCUG 36881T, Aerococcus urinaeequi CCUG 28094T, Aerococcus urinaehominis CCUG 42038 BT, and Aerococcus viridans CCUG 4311T.</title>
        <authorList>
            <person name="Carkaci D."/>
            <person name="Dargis R."/>
            <person name="Nielsen X.C."/>
            <person name="Skovgaard O."/>
            <person name="Fuursted K."/>
            <person name="Christensen J.J."/>
        </authorList>
    </citation>
    <scope>NUCLEOTIDE SEQUENCE [LARGE SCALE GENOMIC DNA]</scope>
    <source>
        <strain evidence="15 17">CCUG43001</strain>
    </source>
</reference>
<gene>
    <name evidence="15" type="ORF">AWM72_07700</name>
    <name evidence="16" type="ORF">CYJ28_02050</name>
</gene>
<evidence type="ECO:0000256" key="1">
    <source>
        <dbReference type="ARBA" id="ARBA00004896"/>
    </source>
</evidence>
<dbReference type="InterPro" id="IPR036291">
    <property type="entry name" value="NAD(P)-bd_dom_sf"/>
</dbReference>
<dbReference type="Pfam" id="PF16654">
    <property type="entry name" value="DAPDH_C"/>
    <property type="match status" value="1"/>
</dbReference>
<dbReference type="KEGG" id="asan:AWM72_07700"/>
<reference evidence="17" key="2">
    <citation type="submission" date="2016-01" db="EMBL/GenBank/DDBJ databases">
        <title>Six Aerococcus type strain genome sequencing and assembly using PacBio and Illumina Hiseq.</title>
        <authorList>
            <person name="Carkaci D."/>
            <person name="Dargis R."/>
            <person name="Nielsen X.C."/>
            <person name="Skovgaard O."/>
            <person name="Fuursted K."/>
            <person name="Christensen J.J."/>
        </authorList>
    </citation>
    <scope>NUCLEOTIDE SEQUENCE [LARGE SCALE GENOMIC DNA]</scope>
    <source>
        <strain evidence="17">CCUG43001</strain>
    </source>
</reference>
<feature type="binding site" evidence="13">
    <location>
        <position position="195"/>
    </location>
    <ligand>
        <name>substrate</name>
    </ligand>
</feature>
<dbReference type="OrthoDB" id="9779394at2"/>